<dbReference type="InterPro" id="IPR002220">
    <property type="entry name" value="DapA-like"/>
</dbReference>
<accession>A0ABN1VWV4</accession>
<dbReference type="Gene3D" id="3.20.20.70">
    <property type="entry name" value="Aldolase class I"/>
    <property type="match status" value="1"/>
</dbReference>
<organism evidence="4 5">
    <name type="scientific">Rhodoglobus aureus</name>
    <dbReference type="NCBI Taxonomy" id="191497"/>
    <lineage>
        <taxon>Bacteria</taxon>
        <taxon>Bacillati</taxon>
        <taxon>Actinomycetota</taxon>
        <taxon>Actinomycetes</taxon>
        <taxon>Micrococcales</taxon>
        <taxon>Microbacteriaceae</taxon>
        <taxon>Rhodoglobus</taxon>
    </lineage>
</organism>
<evidence type="ECO:0000256" key="2">
    <source>
        <dbReference type="ARBA" id="ARBA00023239"/>
    </source>
</evidence>
<protein>
    <submittedName>
        <fullName evidence="4">Dihydrodipicolinate synthase family protein</fullName>
    </submittedName>
</protein>
<dbReference type="PIRSF" id="PIRSF001365">
    <property type="entry name" value="DHDPS"/>
    <property type="match status" value="1"/>
</dbReference>
<dbReference type="Pfam" id="PF00701">
    <property type="entry name" value="DHDPS"/>
    <property type="match status" value="1"/>
</dbReference>
<dbReference type="InterPro" id="IPR013785">
    <property type="entry name" value="Aldolase_TIM"/>
</dbReference>
<keyword evidence="2 3" id="KW-0456">Lyase</keyword>
<dbReference type="RefSeq" id="WP_343926101.1">
    <property type="nucleotide sequence ID" value="NZ_BAAAKW010000053.1"/>
</dbReference>
<gene>
    <name evidence="4" type="ORF">GCM10009655_23590</name>
</gene>
<dbReference type="EMBL" id="BAAAKW010000053">
    <property type="protein sequence ID" value="GAA1223807.1"/>
    <property type="molecule type" value="Genomic_DNA"/>
</dbReference>
<dbReference type="Proteomes" id="UP001500943">
    <property type="component" value="Unassembled WGS sequence"/>
</dbReference>
<dbReference type="SUPFAM" id="SSF51569">
    <property type="entry name" value="Aldolase"/>
    <property type="match status" value="1"/>
</dbReference>
<reference evidence="4 5" key="1">
    <citation type="journal article" date="2019" name="Int. J. Syst. Evol. Microbiol.">
        <title>The Global Catalogue of Microorganisms (GCM) 10K type strain sequencing project: providing services to taxonomists for standard genome sequencing and annotation.</title>
        <authorList>
            <consortium name="The Broad Institute Genomics Platform"/>
            <consortium name="The Broad Institute Genome Sequencing Center for Infectious Disease"/>
            <person name="Wu L."/>
            <person name="Ma J."/>
        </authorList>
    </citation>
    <scope>NUCLEOTIDE SEQUENCE [LARGE SCALE GENOMIC DNA]</scope>
    <source>
        <strain evidence="4 5">JCM 12762</strain>
    </source>
</reference>
<keyword evidence="5" id="KW-1185">Reference proteome</keyword>
<evidence type="ECO:0000256" key="3">
    <source>
        <dbReference type="PIRNR" id="PIRNR001365"/>
    </source>
</evidence>
<sequence length="313" mass="33978">MRALTAPEIFGTWATVLTPFHDDDTLNLEALDRELDLIIAAKPEGIYTHGTAGEFFNQTEKEWEAVATAVAKRCETAGVPFQLGASHPSPIMALDRIKRARQIKPSAIQIILPDWVCLNTDEIRSVISTYSETADGVGLVLYNPPHAKNVLGPAELDVLTQEFTAIVGVKVADGDDDWYTLMAATLRRISVFVPGHHVATGLTKGARGAYSNVACLHPSGAVEWASRSIEDPEWGLRVEAQINTFLTVALAPLIAKNYSNVTLDKALAMAGGHLGDVGHVRWPHATATPREISRIRNAARDMLPEFLTPAADE</sequence>
<dbReference type="SMART" id="SM01130">
    <property type="entry name" value="DHDPS"/>
    <property type="match status" value="1"/>
</dbReference>
<comment type="caution">
    <text evidence="4">The sequence shown here is derived from an EMBL/GenBank/DDBJ whole genome shotgun (WGS) entry which is preliminary data.</text>
</comment>
<comment type="similarity">
    <text evidence="1 3">Belongs to the DapA family.</text>
</comment>
<evidence type="ECO:0000313" key="4">
    <source>
        <dbReference type="EMBL" id="GAA1223807.1"/>
    </source>
</evidence>
<evidence type="ECO:0000313" key="5">
    <source>
        <dbReference type="Proteomes" id="UP001500943"/>
    </source>
</evidence>
<dbReference type="PANTHER" id="PTHR12128:SF66">
    <property type="entry name" value="4-HYDROXY-2-OXOGLUTARATE ALDOLASE, MITOCHONDRIAL"/>
    <property type="match status" value="1"/>
</dbReference>
<dbReference type="PANTHER" id="PTHR12128">
    <property type="entry name" value="DIHYDRODIPICOLINATE SYNTHASE"/>
    <property type="match status" value="1"/>
</dbReference>
<evidence type="ECO:0000256" key="1">
    <source>
        <dbReference type="ARBA" id="ARBA00007592"/>
    </source>
</evidence>
<name>A0ABN1VWV4_9MICO</name>
<proteinExistence type="inferred from homology"/>
<dbReference type="CDD" id="cd00408">
    <property type="entry name" value="DHDPS-like"/>
    <property type="match status" value="1"/>
</dbReference>